<proteinExistence type="predicted"/>
<protein>
    <submittedName>
        <fullName evidence="1">Uncharacterized protein</fullName>
    </submittedName>
</protein>
<evidence type="ECO:0000313" key="1">
    <source>
        <dbReference type="EMBL" id="GAA6411645.1"/>
    </source>
</evidence>
<sequence length="202" mass="21216">MGCDACEFVEYFGEIAAFQTYVIHNVLDGDGVNVVAFDVGFCFSNVLKEDGLTLFLVIAGETVGLGNVGEDGVHEGLDGEVVAEAYGGQVLRQGTDMFIYGVLGVKLAYRGAVGKPQLACEGVGVFSDKSKPAKMQRVFRGGVVADKLGRIYDKEFSLPNGIGVPLTDVASLALGNVVYQVFGTGVGRHAEIGCAFFISAVS</sequence>
<dbReference type="Proteomes" id="UP001600943">
    <property type="component" value="Unassembled WGS sequence"/>
</dbReference>
<dbReference type="EMBL" id="BAABYW010000002">
    <property type="protein sequence ID" value="GAA6411645.1"/>
    <property type="molecule type" value="Genomic_DNA"/>
</dbReference>
<keyword evidence="2" id="KW-1185">Reference proteome</keyword>
<name>A0ABQ0BJK6_9FIRM</name>
<evidence type="ECO:0000313" key="2">
    <source>
        <dbReference type="Proteomes" id="UP001600943"/>
    </source>
</evidence>
<organism evidence="1 2">
    <name type="scientific">Blautia hominis</name>
    <dbReference type="NCBI Taxonomy" id="2025493"/>
    <lineage>
        <taxon>Bacteria</taxon>
        <taxon>Bacillati</taxon>
        <taxon>Bacillota</taxon>
        <taxon>Clostridia</taxon>
        <taxon>Lachnospirales</taxon>
        <taxon>Lachnospiraceae</taxon>
        <taxon>Blautia</taxon>
    </lineage>
</organism>
<accession>A0ABQ0BJK6</accession>
<comment type="caution">
    <text evidence="1">The sequence shown here is derived from an EMBL/GenBank/DDBJ whole genome shotgun (WGS) entry which is preliminary data.</text>
</comment>
<reference evidence="1 2" key="1">
    <citation type="submission" date="2024-04" db="EMBL/GenBank/DDBJ databases">
        <title>Defined microbial consortia suppress multidrug-resistant proinflammatory Enterobacteriaceae via ecological control.</title>
        <authorList>
            <person name="Furuichi M."/>
            <person name="Kawaguchi T."/>
            <person name="Pust M."/>
            <person name="Yasuma K."/>
            <person name="Plichta D."/>
            <person name="Hasegawa N."/>
            <person name="Ohya T."/>
            <person name="Bhattarai S."/>
            <person name="Sasajima S."/>
            <person name="Aoto Y."/>
            <person name="Tuganbaev T."/>
            <person name="Yaginuma M."/>
            <person name="Ueda M."/>
            <person name="Okahashi N."/>
            <person name="Amafuji K."/>
            <person name="Kiridooshi Y."/>
            <person name="Sugita K."/>
            <person name="Strazar M."/>
            <person name="Skelly A."/>
            <person name="Suda W."/>
            <person name="Hattori M."/>
            <person name="Nakamoto N."/>
            <person name="Caballero S."/>
            <person name="Norman J."/>
            <person name="Olle B."/>
            <person name="Tanoue T."/>
            <person name="Arita M."/>
            <person name="Bucci V."/>
            <person name="Atarashi K."/>
            <person name="Xavier R."/>
            <person name="Honda K."/>
        </authorList>
    </citation>
    <scope>NUCLEOTIDE SEQUENCE [LARGE SCALE GENOMIC DNA]</scope>
    <source>
        <strain evidence="2">k04-0078-D8-1</strain>
    </source>
</reference>
<gene>
    <name evidence="1" type="ORF">K040078D81_57620</name>
</gene>